<name>A0AA47NXG7_MERPO</name>
<evidence type="ECO:0000313" key="2">
    <source>
        <dbReference type="Proteomes" id="UP001174136"/>
    </source>
</evidence>
<dbReference type="EMBL" id="JAOPHQ010003696">
    <property type="protein sequence ID" value="KAK0142416.1"/>
    <property type="molecule type" value="Genomic_DNA"/>
</dbReference>
<sequence length="69" mass="8200">MRKELEDTENTPPQCSVNRISLIEVEKLLVQQYNTDFQERNYDDKEELSQEDKQFMQSVHKTATLENGH</sequence>
<proteinExistence type="predicted"/>
<organism evidence="1 2">
    <name type="scientific">Merluccius polli</name>
    <name type="common">Benguela hake</name>
    <name type="synonym">Merluccius cadenati</name>
    <dbReference type="NCBI Taxonomy" id="89951"/>
    <lineage>
        <taxon>Eukaryota</taxon>
        <taxon>Metazoa</taxon>
        <taxon>Chordata</taxon>
        <taxon>Craniata</taxon>
        <taxon>Vertebrata</taxon>
        <taxon>Euteleostomi</taxon>
        <taxon>Actinopterygii</taxon>
        <taxon>Neopterygii</taxon>
        <taxon>Teleostei</taxon>
        <taxon>Neoteleostei</taxon>
        <taxon>Acanthomorphata</taxon>
        <taxon>Zeiogadaria</taxon>
        <taxon>Gadariae</taxon>
        <taxon>Gadiformes</taxon>
        <taxon>Gadoidei</taxon>
        <taxon>Merlucciidae</taxon>
        <taxon>Merluccius</taxon>
    </lineage>
</organism>
<gene>
    <name evidence="1" type="ORF">N1851_019860</name>
</gene>
<accession>A0AA47NXG7</accession>
<reference evidence="1" key="1">
    <citation type="journal article" date="2023" name="Front. Mar. Sci.">
        <title>A new Merluccius polli reference genome to investigate the effects of global change in West African waters.</title>
        <authorList>
            <person name="Mateo J.L."/>
            <person name="Blanco-Fernandez C."/>
            <person name="Garcia-Vazquez E."/>
            <person name="Machado-Schiaffino G."/>
        </authorList>
    </citation>
    <scope>NUCLEOTIDE SEQUENCE</scope>
    <source>
        <strain evidence="1">C29</strain>
        <tissue evidence="1">Fin</tissue>
    </source>
</reference>
<protein>
    <submittedName>
        <fullName evidence="1">Uncharacterized protein</fullName>
    </submittedName>
</protein>
<evidence type="ECO:0000313" key="1">
    <source>
        <dbReference type="EMBL" id="KAK0142416.1"/>
    </source>
</evidence>
<keyword evidence="2" id="KW-1185">Reference proteome</keyword>
<comment type="caution">
    <text evidence="1">The sequence shown here is derived from an EMBL/GenBank/DDBJ whole genome shotgun (WGS) entry which is preliminary data.</text>
</comment>
<dbReference type="AlphaFoldDB" id="A0AA47NXG7"/>
<dbReference type="Proteomes" id="UP001174136">
    <property type="component" value="Unassembled WGS sequence"/>
</dbReference>